<keyword evidence="1" id="KW-0812">Transmembrane</keyword>
<dbReference type="PATRIC" id="fig|795797.18.peg.170"/>
<evidence type="ECO:0000313" key="4">
    <source>
        <dbReference type="EMBL" id="ELY33143.1"/>
    </source>
</evidence>
<dbReference type="EMBL" id="CP002062">
    <property type="protein sequence ID" value="ADJ13560.1"/>
    <property type="molecule type" value="Genomic_DNA"/>
</dbReference>
<dbReference type="STRING" id="795797.HacjB3_00835"/>
<dbReference type="InterPro" id="IPR058421">
    <property type="entry name" value="DUF8108_C"/>
</dbReference>
<dbReference type="Proteomes" id="UP000000390">
    <property type="component" value="Chromosome"/>
</dbReference>
<protein>
    <recommendedName>
        <fullName evidence="2">DUF8108 domain-containing protein</fullName>
    </recommendedName>
</protein>
<keyword evidence="1" id="KW-1133">Transmembrane helix</keyword>
<dbReference type="EMBL" id="AOHV01000044">
    <property type="protein sequence ID" value="ELY33143.1"/>
    <property type="molecule type" value="Genomic_DNA"/>
</dbReference>
<reference evidence="3 5" key="1">
    <citation type="journal article" date="2010" name="J. Bacteriol.">
        <title>Complete genome sequence of Halalkalicoccus jeotgali B3(T), an extremely halophilic archaeon.</title>
        <authorList>
            <person name="Roh S.W."/>
            <person name="Nam Y.D."/>
            <person name="Nam S.H."/>
            <person name="Choi S.H."/>
            <person name="Park H.S."/>
            <person name="Bae J.W."/>
        </authorList>
    </citation>
    <scope>NUCLEOTIDE SEQUENCE [LARGE SCALE GENOMIC DNA]</scope>
    <source>
        <strain evidence="3">B3</strain>
        <strain evidence="5">DSM 18796 / CECT 7217 / JCM 14584 / KCTC 4019 / B3</strain>
    </source>
</reference>
<keyword evidence="1" id="KW-0472">Membrane</keyword>
<dbReference type="Proteomes" id="UP000011645">
    <property type="component" value="Unassembled WGS sequence"/>
</dbReference>
<evidence type="ECO:0000259" key="2">
    <source>
        <dbReference type="Pfam" id="PF26413"/>
    </source>
</evidence>
<dbReference type="KEGG" id="hje:HacjB3_00835"/>
<feature type="transmembrane region" description="Helical" evidence="1">
    <location>
        <begin position="49"/>
        <end position="71"/>
    </location>
</feature>
<organism evidence="3 5">
    <name type="scientific">Halalkalicoccus jeotgali (strain DSM 18796 / CECT 7217 / JCM 14584 / KCTC 4019 / B3)</name>
    <dbReference type="NCBI Taxonomy" id="795797"/>
    <lineage>
        <taxon>Archaea</taxon>
        <taxon>Methanobacteriati</taxon>
        <taxon>Methanobacteriota</taxon>
        <taxon>Stenosarchaea group</taxon>
        <taxon>Halobacteria</taxon>
        <taxon>Halobacteriales</taxon>
        <taxon>Halococcaceae</taxon>
        <taxon>Halalkalicoccus</taxon>
    </lineage>
</organism>
<sequence length="172" mass="18167">MGDEGGIVALADAVSELFYAIAGWLLVGLGALALVAAVSGLVAGGGVGSAMGVALLVVFGLVFVVSGVLVNPRLRRRLDRRHSITRFGRVRSTDRRVVRPGETRGESCVECGADVEGGMATRYREEYALAGIPISTRTEGVNHYCLACAFDESDIPDESSARERPESAPERS</sequence>
<evidence type="ECO:0000256" key="1">
    <source>
        <dbReference type="SAM" id="Phobius"/>
    </source>
</evidence>
<gene>
    <name evidence="3" type="ordered locus">HacjB3_00835</name>
    <name evidence="4" type="ORF">C497_18502</name>
</gene>
<feature type="transmembrane region" description="Helical" evidence="1">
    <location>
        <begin position="17"/>
        <end position="43"/>
    </location>
</feature>
<evidence type="ECO:0000313" key="6">
    <source>
        <dbReference type="Proteomes" id="UP000011645"/>
    </source>
</evidence>
<dbReference type="HOGENOM" id="CLU_113979_0_0_2"/>
<dbReference type="OrthoDB" id="53394at2157"/>
<accession>D8J4J8</accession>
<reference evidence="4 6" key="2">
    <citation type="journal article" date="2014" name="PLoS Genet.">
        <title>Phylogenetically driven sequencing of extremely halophilic archaea reveals strategies for static and dynamic osmo-response.</title>
        <authorList>
            <person name="Becker E.A."/>
            <person name="Seitzer P.M."/>
            <person name="Tritt A."/>
            <person name="Larsen D."/>
            <person name="Krusor M."/>
            <person name="Yao A.I."/>
            <person name="Wu D."/>
            <person name="Madern D."/>
            <person name="Eisen J.A."/>
            <person name="Darling A.E."/>
            <person name="Facciotti M.T."/>
        </authorList>
    </citation>
    <scope>NUCLEOTIDE SEQUENCE [LARGE SCALE GENOMIC DNA]</scope>
    <source>
        <strain evidence="4">B3</strain>
        <strain evidence="6">DSM 18796 / CECT 7217 / JCM 14584 / KCTC 4019 / B3</strain>
    </source>
</reference>
<keyword evidence="6" id="KW-1185">Reference proteome</keyword>
<dbReference type="Pfam" id="PF26413">
    <property type="entry name" value="DUF8108"/>
    <property type="match status" value="1"/>
</dbReference>
<evidence type="ECO:0000313" key="5">
    <source>
        <dbReference type="Proteomes" id="UP000000390"/>
    </source>
</evidence>
<dbReference type="AlphaFoldDB" id="D8J4J8"/>
<evidence type="ECO:0000313" key="3">
    <source>
        <dbReference type="EMBL" id="ADJ13560.1"/>
    </source>
</evidence>
<proteinExistence type="predicted"/>
<name>D8J4J8_HALJB</name>
<feature type="domain" description="DUF8108" evidence="2">
    <location>
        <begin position="79"/>
        <end position="149"/>
    </location>
</feature>
<dbReference type="eggNOG" id="arCOG09254">
    <property type="taxonomic scope" value="Archaea"/>
</dbReference>
<dbReference type="RefSeq" id="WP_008418929.1">
    <property type="nucleotide sequence ID" value="NC_014297.1"/>
</dbReference>
<dbReference type="GeneID" id="9417961"/>